<sequence>MKSPLYILTVLLPLALAIPAAEPDVGAESVEERDNRNGHGHDHDHDRDRNDRCSKNSQIPYYRYPCDSSDRLGSYGNNRHVDYICKYK</sequence>
<evidence type="ECO:0000313" key="6">
    <source>
        <dbReference type="Proteomes" id="UP000649114"/>
    </source>
</evidence>
<evidence type="ECO:0000313" key="5">
    <source>
        <dbReference type="Proteomes" id="UP000051487"/>
    </source>
</evidence>
<organism evidence="4 6">
    <name type="scientific">Aspergillus lentulus</name>
    <dbReference type="NCBI Taxonomy" id="293939"/>
    <lineage>
        <taxon>Eukaryota</taxon>
        <taxon>Fungi</taxon>
        <taxon>Dikarya</taxon>
        <taxon>Ascomycota</taxon>
        <taxon>Pezizomycotina</taxon>
        <taxon>Eurotiomycetes</taxon>
        <taxon>Eurotiomycetidae</taxon>
        <taxon>Eurotiales</taxon>
        <taxon>Aspergillaceae</taxon>
        <taxon>Aspergillus</taxon>
        <taxon>Aspergillus subgen. Fumigati</taxon>
    </lineage>
</organism>
<feature type="signal peptide" evidence="2">
    <location>
        <begin position="1"/>
        <end position="17"/>
    </location>
</feature>
<reference evidence="3 5" key="1">
    <citation type="submission" date="2015-11" db="EMBL/GenBank/DDBJ databases">
        <title>Aspergillus lentulus strain IFM 54703T.</title>
        <authorList>
            <person name="Kusuya Y."/>
            <person name="Sakai K."/>
            <person name="Kamei K."/>
            <person name="Takahashi H."/>
            <person name="Yaguchi T."/>
        </authorList>
    </citation>
    <scope>NUCLEOTIDE SEQUENCE [LARGE SCALE GENOMIC DNA]</scope>
    <source>
        <strain evidence="3 5">IFM 54703</strain>
    </source>
</reference>
<reference evidence="4" key="2">
    <citation type="journal article" date="2020" name="bioRxiv">
        <title>Genomic and phenotypic heterogeneity of clinical isolates of the human pathogens Aspergillus fumigatus, Aspergillus lentulus and Aspergillus fumigatiaffinis.</title>
        <authorList>
            <person name="dos Santos R.A.C."/>
            <person name="Steenwyk J.L."/>
            <person name="Rivero-Menendez O."/>
            <person name="Mead M.E."/>
            <person name="Silva L.P."/>
            <person name="Bastos R.W."/>
            <person name="Alastruey-Izquierdo A."/>
            <person name="Goldman G.H."/>
            <person name="Rokas A."/>
        </authorList>
    </citation>
    <scope>NUCLEOTIDE SEQUENCE</scope>
    <source>
        <strain evidence="4">CNM-CM8927</strain>
    </source>
</reference>
<comment type="caution">
    <text evidence="4">The sequence shown here is derived from an EMBL/GenBank/DDBJ whole genome shotgun (WGS) entry which is preliminary data.</text>
</comment>
<feature type="chain" id="PRO_5044170868" evidence="2">
    <location>
        <begin position="18"/>
        <end position="88"/>
    </location>
</feature>
<dbReference type="EMBL" id="JAAAPU010000092">
    <property type="protein sequence ID" value="KAF4202925.1"/>
    <property type="molecule type" value="Genomic_DNA"/>
</dbReference>
<reference evidence="4" key="3">
    <citation type="submission" date="2020-04" db="EMBL/GenBank/DDBJ databases">
        <authorList>
            <person name="Santos R.A.C."/>
            <person name="Steenwyk J.L."/>
            <person name="Rivero-Menendez O."/>
            <person name="Mead M.E."/>
            <person name="Silva L.P."/>
            <person name="Bastos R.W."/>
            <person name="Alastruey-Izquierdo A."/>
            <person name="Goldman G.H."/>
            <person name="Rokas A."/>
        </authorList>
    </citation>
    <scope>NUCLEOTIDE SEQUENCE</scope>
    <source>
        <strain evidence="4">CNM-CM8927</strain>
    </source>
</reference>
<dbReference type="Proteomes" id="UP000051487">
    <property type="component" value="Unassembled WGS sequence"/>
</dbReference>
<proteinExistence type="predicted"/>
<accession>A0AAN5YLV4</accession>
<dbReference type="AlphaFoldDB" id="A0AAN5YLV4"/>
<dbReference type="Proteomes" id="UP000649114">
    <property type="component" value="Unassembled WGS sequence"/>
</dbReference>
<feature type="region of interest" description="Disordered" evidence="1">
    <location>
        <begin position="23"/>
        <end position="77"/>
    </location>
</feature>
<gene>
    <name evidence="3" type="ORF">ALT_1431</name>
    <name evidence="4" type="ORF">CNMCM8927_009442</name>
</gene>
<keyword evidence="2" id="KW-0732">Signal</keyword>
<feature type="compositionally biased region" description="Basic and acidic residues" evidence="1">
    <location>
        <begin position="30"/>
        <end position="54"/>
    </location>
</feature>
<name>A0AAN5YLV4_ASPLE</name>
<evidence type="ECO:0000256" key="1">
    <source>
        <dbReference type="SAM" id="MobiDB-lite"/>
    </source>
</evidence>
<evidence type="ECO:0000256" key="2">
    <source>
        <dbReference type="SAM" id="SignalP"/>
    </source>
</evidence>
<dbReference type="EMBL" id="BCLY01000004">
    <property type="protein sequence ID" value="GAQ04110.1"/>
    <property type="molecule type" value="Genomic_DNA"/>
</dbReference>
<protein>
    <submittedName>
        <fullName evidence="4">Uncharacterized protein</fullName>
    </submittedName>
</protein>
<evidence type="ECO:0000313" key="3">
    <source>
        <dbReference type="EMBL" id="GAQ04110.1"/>
    </source>
</evidence>
<evidence type="ECO:0000313" key="4">
    <source>
        <dbReference type="EMBL" id="KAF4202925.1"/>
    </source>
</evidence>